<dbReference type="InterPro" id="IPR056912">
    <property type="entry name" value="Phage_JBD30_tail_term-like"/>
</dbReference>
<dbReference type="Proteomes" id="UP000033774">
    <property type="component" value="Unassembled WGS sequence"/>
</dbReference>
<reference evidence="2 3" key="1">
    <citation type="submission" date="2015-03" db="EMBL/GenBank/DDBJ databases">
        <title>Draft genome sequence of Elstera litoralis.</title>
        <authorList>
            <person name="Rahalkar M.C."/>
            <person name="Dhakephalkar P.K."/>
            <person name="Pore S.D."/>
            <person name="Arora P."/>
            <person name="Kapse N.G."/>
            <person name="Pandit P.S."/>
        </authorList>
    </citation>
    <scope>NUCLEOTIDE SEQUENCE [LARGE SCALE GENOMIC DNA]</scope>
    <source>
        <strain evidence="2 3">Dia-1</strain>
    </source>
</reference>
<dbReference type="RefSeq" id="WP_045776301.1">
    <property type="nucleotide sequence ID" value="NZ_LAJY01000354.1"/>
</dbReference>
<organism evidence="2 3">
    <name type="scientific">Elstera litoralis</name>
    <dbReference type="NCBI Taxonomy" id="552518"/>
    <lineage>
        <taxon>Bacteria</taxon>
        <taxon>Pseudomonadati</taxon>
        <taxon>Pseudomonadota</taxon>
        <taxon>Alphaproteobacteria</taxon>
        <taxon>Rhodospirillales</taxon>
        <taxon>Rhodospirillaceae</taxon>
        <taxon>Elstera</taxon>
    </lineage>
</organism>
<accession>A0A0F3IRG2</accession>
<protein>
    <submittedName>
        <fullName evidence="2">Uncharacterized protein</fullName>
    </submittedName>
</protein>
<sequence>MVPLDDKAEPNRADENLLQVLHQRIGVVAALDASADPRGQAAAEAAMTIVRRALWYALLAWAPDNCSEPMAYHGARIVRLDQARLWVLFEFDAPLLLSESRAAEEDLPPFTLFAPEYVLPTSSLPPPADDLPLPPLHPPVPPFGPGHF</sequence>
<dbReference type="OrthoDB" id="7265678at2"/>
<gene>
    <name evidence="2" type="ORF">VZ95_13435</name>
</gene>
<proteinExistence type="predicted"/>
<evidence type="ECO:0000313" key="3">
    <source>
        <dbReference type="Proteomes" id="UP000033774"/>
    </source>
</evidence>
<name>A0A0F3IRG2_9PROT</name>
<dbReference type="EMBL" id="LAJY01000354">
    <property type="protein sequence ID" value="KJV09128.1"/>
    <property type="molecule type" value="Genomic_DNA"/>
</dbReference>
<feature type="region of interest" description="Disordered" evidence="1">
    <location>
        <begin position="129"/>
        <end position="148"/>
    </location>
</feature>
<dbReference type="Pfam" id="PF23840">
    <property type="entry name" value="Phage_tail_terminator"/>
    <property type="match status" value="1"/>
</dbReference>
<evidence type="ECO:0000313" key="2">
    <source>
        <dbReference type="EMBL" id="KJV09128.1"/>
    </source>
</evidence>
<keyword evidence="3" id="KW-1185">Reference proteome</keyword>
<evidence type="ECO:0000256" key="1">
    <source>
        <dbReference type="SAM" id="MobiDB-lite"/>
    </source>
</evidence>
<comment type="caution">
    <text evidence="2">The sequence shown here is derived from an EMBL/GenBank/DDBJ whole genome shotgun (WGS) entry which is preliminary data.</text>
</comment>
<dbReference type="AlphaFoldDB" id="A0A0F3IRG2"/>